<name>A0ABD1K1C1_9TELE</name>
<reference evidence="2 3" key="1">
    <citation type="submission" date="2024-09" db="EMBL/GenBank/DDBJ databases">
        <title>A chromosome-level genome assembly of Gray's grenadier anchovy, Coilia grayii.</title>
        <authorList>
            <person name="Fu Z."/>
        </authorList>
    </citation>
    <scope>NUCLEOTIDE SEQUENCE [LARGE SCALE GENOMIC DNA]</scope>
    <source>
        <strain evidence="2">G4</strain>
        <tissue evidence="2">Muscle</tissue>
    </source>
</reference>
<proteinExistence type="predicted"/>
<dbReference type="Pfam" id="PF00078">
    <property type="entry name" value="RVT_1"/>
    <property type="match status" value="1"/>
</dbReference>
<feature type="domain" description="Reverse transcriptase" evidence="1">
    <location>
        <begin position="1"/>
        <end position="107"/>
    </location>
</feature>
<protein>
    <recommendedName>
        <fullName evidence="1">Reverse transcriptase domain-containing protein</fullName>
    </recommendedName>
</protein>
<gene>
    <name evidence="2" type="ORF">ACEWY4_012664</name>
</gene>
<dbReference type="PANTHER" id="PTHR33332">
    <property type="entry name" value="REVERSE TRANSCRIPTASE DOMAIN-CONTAINING PROTEIN"/>
    <property type="match status" value="1"/>
</dbReference>
<keyword evidence="3" id="KW-1185">Reference proteome</keyword>
<comment type="caution">
    <text evidence="2">The sequence shown here is derived from an EMBL/GenBank/DDBJ whole genome shotgun (WGS) entry which is preliminary data.</text>
</comment>
<evidence type="ECO:0000313" key="3">
    <source>
        <dbReference type="Proteomes" id="UP001591681"/>
    </source>
</evidence>
<dbReference type="InterPro" id="IPR000477">
    <property type="entry name" value="RT_dom"/>
</dbReference>
<accession>A0ABD1K1C1</accession>
<dbReference type="SUPFAM" id="SSF56672">
    <property type="entry name" value="DNA/RNA polymerases"/>
    <property type="match status" value="1"/>
</dbReference>
<dbReference type="Proteomes" id="UP001591681">
    <property type="component" value="Unassembled WGS sequence"/>
</dbReference>
<organism evidence="2 3">
    <name type="scientific">Coilia grayii</name>
    <name type="common">Gray's grenadier anchovy</name>
    <dbReference type="NCBI Taxonomy" id="363190"/>
    <lineage>
        <taxon>Eukaryota</taxon>
        <taxon>Metazoa</taxon>
        <taxon>Chordata</taxon>
        <taxon>Craniata</taxon>
        <taxon>Vertebrata</taxon>
        <taxon>Euteleostomi</taxon>
        <taxon>Actinopterygii</taxon>
        <taxon>Neopterygii</taxon>
        <taxon>Teleostei</taxon>
        <taxon>Clupei</taxon>
        <taxon>Clupeiformes</taxon>
        <taxon>Clupeoidei</taxon>
        <taxon>Engraulidae</taxon>
        <taxon>Coilinae</taxon>
        <taxon>Coilia</taxon>
    </lineage>
</organism>
<dbReference type="AlphaFoldDB" id="A0ABD1K1C1"/>
<dbReference type="InterPro" id="IPR043502">
    <property type="entry name" value="DNA/RNA_pol_sf"/>
</dbReference>
<dbReference type="PROSITE" id="PS50878">
    <property type="entry name" value="RT_POL"/>
    <property type="match status" value="1"/>
</dbReference>
<evidence type="ECO:0000259" key="1">
    <source>
        <dbReference type="PROSITE" id="PS50878"/>
    </source>
</evidence>
<dbReference type="EMBL" id="JBHFQA010000010">
    <property type="protein sequence ID" value="KAL2092866.1"/>
    <property type="molecule type" value="Genomic_DNA"/>
</dbReference>
<evidence type="ECO:0000313" key="2">
    <source>
        <dbReference type="EMBL" id="KAL2092866.1"/>
    </source>
</evidence>
<sequence length="107" mass="11919">MLFVDFSSAFNNVVPSELVTKLGDLGISAPLCNWIMDFLTNRPQHVKSGHNLSNTITLNTGMPQGCMLSLFLYSLFTHECRPMYVSNSIVKFAEDTMVIGLITNNDE</sequence>